<dbReference type="AlphaFoldDB" id="W9S5U8"/>
<dbReference type="Proteomes" id="UP000030645">
    <property type="component" value="Unassembled WGS sequence"/>
</dbReference>
<dbReference type="EMBL" id="KE345039">
    <property type="protein sequence ID" value="EXB90580.1"/>
    <property type="molecule type" value="Genomic_DNA"/>
</dbReference>
<gene>
    <name evidence="1" type="ORF">L484_008177</name>
</gene>
<reference evidence="2" key="1">
    <citation type="submission" date="2013-01" db="EMBL/GenBank/DDBJ databases">
        <title>Draft Genome Sequence of a Mulberry Tree, Morus notabilis C.K. Schneid.</title>
        <authorList>
            <person name="He N."/>
            <person name="Zhao S."/>
        </authorList>
    </citation>
    <scope>NUCLEOTIDE SEQUENCE</scope>
</reference>
<name>W9S5U8_9ROSA</name>
<keyword evidence="2" id="KW-1185">Reference proteome</keyword>
<protein>
    <submittedName>
        <fullName evidence="1">Uncharacterized protein</fullName>
    </submittedName>
</protein>
<evidence type="ECO:0000313" key="1">
    <source>
        <dbReference type="EMBL" id="EXB90580.1"/>
    </source>
</evidence>
<proteinExistence type="predicted"/>
<organism evidence="1 2">
    <name type="scientific">Morus notabilis</name>
    <dbReference type="NCBI Taxonomy" id="981085"/>
    <lineage>
        <taxon>Eukaryota</taxon>
        <taxon>Viridiplantae</taxon>
        <taxon>Streptophyta</taxon>
        <taxon>Embryophyta</taxon>
        <taxon>Tracheophyta</taxon>
        <taxon>Spermatophyta</taxon>
        <taxon>Magnoliopsida</taxon>
        <taxon>eudicotyledons</taxon>
        <taxon>Gunneridae</taxon>
        <taxon>Pentapetalae</taxon>
        <taxon>rosids</taxon>
        <taxon>fabids</taxon>
        <taxon>Rosales</taxon>
        <taxon>Moraceae</taxon>
        <taxon>Moreae</taxon>
        <taxon>Morus</taxon>
    </lineage>
</organism>
<sequence>MLGIDATSDGACHRTKRDLRDFKRRRLTISGEVPFMILVVHGSPTGEASCSSVPSPVATSMSARTSDSGRSAIFSGRNLEPVQQSAHQLCKPDLVAPL</sequence>
<accession>W9S5U8</accession>
<evidence type="ECO:0000313" key="2">
    <source>
        <dbReference type="Proteomes" id="UP000030645"/>
    </source>
</evidence>